<protein>
    <submittedName>
        <fullName evidence="9">Proton-conducting transporter membrane subunit</fullName>
    </submittedName>
</protein>
<keyword evidence="2" id="KW-1003">Cell membrane</keyword>
<dbReference type="GO" id="GO:0016491">
    <property type="term" value="F:oxidoreductase activity"/>
    <property type="evidence" value="ECO:0007669"/>
    <property type="project" value="UniProtKB-KW"/>
</dbReference>
<feature type="transmembrane region" description="Helical" evidence="7">
    <location>
        <begin position="266"/>
        <end position="287"/>
    </location>
</feature>
<reference evidence="9 10" key="1">
    <citation type="submission" date="2023-10" db="EMBL/GenBank/DDBJ databases">
        <title>The complete genome sequence of Methanoculleus palmolei DSM 4273.</title>
        <authorList>
            <person name="Lai S.-J."/>
            <person name="You Y.-T."/>
            <person name="Chen S.-C."/>
        </authorList>
    </citation>
    <scope>NUCLEOTIDE SEQUENCE [LARGE SCALE GENOMIC DNA]</scope>
    <source>
        <strain evidence="9 10">DSM 4273</strain>
    </source>
</reference>
<feature type="transmembrane region" description="Helical" evidence="7">
    <location>
        <begin position="149"/>
        <end position="176"/>
    </location>
</feature>
<feature type="transmembrane region" description="Helical" evidence="7">
    <location>
        <begin position="31"/>
        <end position="58"/>
    </location>
</feature>
<feature type="transmembrane region" description="Helical" evidence="7">
    <location>
        <begin position="416"/>
        <end position="436"/>
    </location>
</feature>
<feature type="transmembrane region" description="Helical" evidence="7">
    <location>
        <begin position="241"/>
        <end position="259"/>
    </location>
</feature>
<dbReference type="InterPro" id="IPR052175">
    <property type="entry name" value="ComplexI-like_HydComp"/>
</dbReference>
<dbReference type="GO" id="GO:0005886">
    <property type="term" value="C:plasma membrane"/>
    <property type="evidence" value="ECO:0007669"/>
    <property type="project" value="UniProtKB-SubCell"/>
</dbReference>
<keyword evidence="4 7" id="KW-1133">Transmembrane helix</keyword>
<feature type="transmembrane region" description="Helical" evidence="7">
    <location>
        <begin position="120"/>
        <end position="137"/>
    </location>
</feature>
<feature type="transmembrane region" description="Helical" evidence="7">
    <location>
        <begin position="293"/>
        <end position="316"/>
    </location>
</feature>
<dbReference type="PANTHER" id="PTHR42682">
    <property type="entry name" value="HYDROGENASE-4 COMPONENT F"/>
    <property type="match status" value="1"/>
</dbReference>
<evidence type="ECO:0000259" key="8">
    <source>
        <dbReference type="Pfam" id="PF00361"/>
    </source>
</evidence>
<dbReference type="Pfam" id="PF00361">
    <property type="entry name" value="Proton_antipo_M"/>
    <property type="match status" value="1"/>
</dbReference>
<keyword evidence="10" id="KW-1185">Reference proteome</keyword>
<dbReference type="AlphaFoldDB" id="A0ABD8A9X6"/>
<evidence type="ECO:0000256" key="2">
    <source>
        <dbReference type="ARBA" id="ARBA00022475"/>
    </source>
</evidence>
<dbReference type="PRINTS" id="PR01434">
    <property type="entry name" value="NADHDHGNASE5"/>
</dbReference>
<feature type="transmembrane region" description="Helical" evidence="7">
    <location>
        <begin position="328"/>
        <end position="351"/>
    </location>
</feature>
<keyword evidence="5" id="KW-0560">Oxidoreductase</keyword>
<evidence type="ECO:0000256" key="5">
    <source>
        <dbReference type="ARBA" id="ARBA00023002"/>
    </source>
</evidence>
<feature type="transmembrane region" description="Helical" evidence="7">
    <location>
        <begin position="6"/>
        <end position="24"/>
    </location>
</feature>
<dbReference type="EMBL" id="CP137641">
    <property type="protein sequence ID" value="WOX55843.1"/>
    <property type="molecule type" value="Genomic_DNA"/>
</dbReference>
<proteinExistence type="predicted"/>
<organism evidence="9 10">
    <name type="scientific">Methanoculleus palmolei</name>
    <dbReference type="NCBI Taxonomy" id="72612"/>
    <lineage>
        <taxon>Archaea</taxon>
        <taxon>Methanobacteriati</taxon>
        <taxon>Methanobacteriota</taxon>
        <taxon>Stenosarchaea group</taxon>
        <taxon>Methanomicrobia</taxon>
        <taxon>Methanomicrobiales</taxon>
        <taxon>Methanomicrobiaceae</taxon>
        <taxon>Methanoculleus</taxon>
    </lineage>
</organism>
<evidence type="ECO:0000313" key="10">
    <source>
        <dbReference type="Proteomes" id="UP001626603"/>
    </source>
</evidence>
<name>A0ABD8A9X6_9EURY</name>
<feature type="transmembrane region" description="Helical" evidence="7">
    <location>
        <begin position="96"/>
        <end position="114"/>
    </location>
</feature>
<feature type="transmembrane region" description="Helical" evidence="7">
    <location>
        <begin position="575"/>
        <end position="598"/>
    </location>
</feature>
<gene>
    <name evidence="9" type="ORF">R6Y95_00560</name>
</gene>
<evidence type="ECO:0000256" key="1">
    <source>
        <dbReference type="ARBA" id="ARBA00004651"/>
    </source>
</evidence>
<feature type="transmembrane region" description="Helical" evidence="7">
    <location>
        <begin position="70"/>
        <end position="89"/>
    </location>
</feature>
<keyword evidence="6 7" id="KW-0472">Membrane</keyword>
<keyword evidence="3 7" id="KW-0812">Transmembrane</keyword>
<evidence type="ECO:0000313" key="9">
    <source>
        <dbReference type="EMBL" id="WOX55843.1"/>
    </source>
</evidence>
<comment type="subcellular location">
    <subcellularLocation>
        <location evidence="1">Cell membrane</location>
        <topology evidence="1">Multi-pass membrane protein</topology>
    </subcellularLocation>
</comment>
<feature type="domain" description="NADH:quinone oxidoreductase/Mrp antiporter transmembrane" evidence="8">
    <location>
        <begin position="113"/>
        <end position="377"/>
    </location>
</feature>
<dbReference type="Proteomes" id="UP001626603">
    <property type="component" value="Chromosome"/>
</dbReference>
<feature type="transmembrane region" description="Helical" evidence="7">
    <location>
        <begin position="213"/>
        <end position="235"/>
    </location>
</feature>
<accession>A0ABD8A9X6</accession>
<feature type="transmembrane region" description="Helical" evidence="7">
    <location>
        <begin position="182"/>
        <end position="201"/>
    </location>
</feature>
<sequence length="599" mass="62727">MIEIPPAFIYLIGLLLLPVITGPVRKAWTLLVGAAGFILALSLSSAAPEMVIGVVPGIETILLTSDPMRQIAGGIFAFSGLITLIYAVYRDLPTAETIGILASIAAAMGIVYAGDFITVFVFWEFLAVASLAIIWSSKAPESSGAGYRYILFHIFGGACFLGGIVHTVATTGSAAIGPVGDGAGLLLMLVGIGVNAAFIPLHTWVPDAYPRASVVGSVALSIFTTKAAVFLLAAIGGWGVAVAYIGGAMALYGAIYALMQDDIRRLLAYSIVSQVGYMVAAIGVGSVEGLDAGLAHMVNDILFKSLLFMAAGAVILRTGSHRLSDLGGLGRTMPITALCAVIGGLSLAGLPGLNGAVSKGMAIEAAGGVPYLSPVLLISAVITVVYVSRFLYFVFFRSTTGTREGLLPNDPPTPMLVAMGATAFLCLAIGLFPHLLTDLLPGGTDAHAFASSYLLESAAIFAAAGALLFAVRPLRVPWRGVETDIDALYVKAGDAIVWISANPLVHTADRIERGVESLATSLGLISENPLVASQIAGKTLKLPFVRAFSDRSRSEAYEKELSLLKDCYPDVQVNIWGGGYGIIFISIVAFLYFIFYMMR</sequence>
<evidence type="ECO:0000256" key="3">
    <source>
        <dbReference type="ARBA" id="ARBA00022692"/>
    </source>
</evidence>
<evidence type="ECO:0000256" key="4">
    <source>
        <dbReference type="ARBA" id="ARBA00022989"/>
    </source>
</evidence>
<dbReference type="PANTHER" id="PTHR42682:SF4">
    <property type="entry name" value="NADH-UBIQUINONE_PLASTOQUINONE"/>
    <property type="match status" value="1"/>
</dbReference>
<evidence type="ECO:0000256" key="6">
    <source>
        <dbReference type="ARBA" id="ARBA00023136"/>
    </source>
</evidence>
<dbReference type="InterPro" id="IPR001750">
    <property type="entry name" value="ND/Mrp_TM"/>
</dbReference>
<feature type="transmembrane region" description="Helical" evidence="7">
    <location>
        <begin position="448"/>
        <end position="471"/>
    </location>
</feature>
<feature type="transmembrane region" description="Helical" evidence="7">
    <location>
        <begin position="371"/>
        <end position="395"/>
    </location>
</feature>
<evidence type="ECO:0000256" key="7">
    <source>
        <dbReference type="SAM" id="Phobius"/>
    </source>
</evidence>